<evidence type="ECO:0000313" key="3">
    <source>
        <dbReference type="Proteomes" id="UP001215598"/>
    </source>
</evidence>
<feature type="region of interest" description="Disordered" evidence="1">
    <location>
        <begin position="277"/>
        <end position="296"/>
    </location>
</feature>
<reference evidence="2" key="1">
    <citation type="submission" date="2023-03" db="EMBL/GenBank/DDBJ databases">
        <title>Massive genome expansion in bonnet fungi (Mycena s.s.) driven by repeated elements and novel gene families across ecological guilds.</title>
        <authorList>
            <consortium name="Lawrence Berkeley National Laboratory"/>
            <person name="Harder C.B."/>
            <person name="Miyauchi S."/>
            <person name="Viragh M."/>
            <person name="Kuo A."/>
            <person name="Thoen E."/>
            <person name="Andreopoulos B."/>
            <person name="Lu D."/>
            <person name="Skrede I."/>
            <person name="Drula E."/>
            <person name="Henrissat B."/>
            <person name="Morin E."/>
            <person name="Kohler A."/>
            <person name="Barry K."/>
            <person name="LaButti K."/>
            <person name="Morin E."/>
            <person name="Salamov A."/>
            <person name="Lipzen A."/>
            <person name="Mereny Z."/>
            <person name="Hegedus B."/>
            <person name="Baldrian P."/>
            <person name="Stursova M."/>
            <person name="Weitz H."/>
            <person name="Taylor A."/>
            <person name="Grigoriev I.V."/>
            <person name="Nagy L.G."/>
            <person name="Martin F."/>
            <person name="Kauserud H."/>
        </authorList>
    </citation>
    <scope>NUCLEOTIDE SEQUENCE</scope>
    <source>
        <strain evidence="2">CBHHK182m</strain>
    </source>
</reference>
<organism evidence="2 3">
    <name type="scientific">Mycena metata</name>
    <dbReference type="NCBI Taxonomy" id="1033252"/>
    <lineage>
        <taxon>Eukaryota</taxon>
        <taxon>Fungi</taxon>
        <taxon>Dikarya</taxon>
        <taxon>Basidiomycota</taxon>
        <taxon>Agaricomycotina</taxon>
        <taxon>Agaricomycetes</taxon>
        <taxon>Agaricomycetidae</taxon>
        <taxon>Agaricales</taxon>
        <taxon>Marasmiineae</taxon>
        <taxon>Mycenaceae</taxon>
        <taxon>Mycena</taxon>
    </lineage>
</organism>
<dbReference type="EMBL" id="JARKIB010000086">
    <property type="protein sequence ID" value="KAJ7744585.1"/>
    <property type="molecule type" value="Genomic_DNA"/>
</dbReference>
<evidence type="ECO:0000313" key="2">
    <source>
        <dbReference type="EMBL" id="KAJ7744585.1"/>
    </source>
</evidence>
<dbReference type="AlphaFoldDB" id="A0AAD7N401"/>
<name>A0AAD7N401_9AGAR</name>
<protein>
    <submittedName>
        <fullName evidence="2">Uncharacterized protein</fullName>
    </submittedName>
</protein>
<proteinExistence type="predicted"/>
<gene>
    <name evidence="2" type="ORF">B0H16DRAFT_1727153</name>
</gene>
<keyword evidence="3" id="KW-1185">Reference proteome</keyword>
<feature type="compositionally biased region" description="Acidic residues" evidence="1">
    <location>
        <begin position="359"/>
        <end position="417"/>
    </location>
</feature>
<feature type="region of interest" description="Disordered" evidence="1">
    <location>
        <begin position="334"/>
        <end position="418"/>
    </location>
</feature>
<feature type="compositionally biased region" description="Polar residues" evidence="1">
    <location>
        <begin position="285"/>
        <end position="296"/>
    </location>
</feature>
<dbReference type="Proteomes" id="UP001215598">
    <property type="component" value="Unassembled WGS sequence"/>
</dbReference>
<evidence type="ECO:0000256" key="1">
    <source>
        <dbReference type="SAM" id="MobiDB-lite"/>
    </source>
</evidence>
<comment type="caution">
    <text evidence="2">The sequence shown here is derived from an EMBL/GenBank/DDBJ whole genome shotgun (WGS) entry which is preliminary data.</text>
</comment>
<sequence length="452" mass="51352">MSLFTLALGGFTKMDVHRSRAECMIQLGAIFNKHGDLLEALELWEQARPLFEQSSQAKRVQHIDERLVGIGEDVKKQQKRSLVKLTGLNPPVGMMEELGKDSSEDELENEETPLGAVENRADPAVKDFRPKLQEHLLGRLLHPPWSNDGHEFSPQQRNQLLIVNDRIYRHKVIRINYTSYDVRRGQDSMNPRTHADIMMLAPEDTSDDHPFTYARIIGVFHCDAVHRDGSNVSHAVPMSFLWVRRFRLDRSFKGGFKRKRLHRIEFMPDADPEAYGFVDPDEARTSSPHSHTGPRSLSFTSLWREKVMSLTTQLVYRDMFMCYLGGSVGHYQVAVPDPDADQPELPDDDMGLDSTVVLDPEEEMDEDDDDDEGSDDEGFDEDSNEDDESEEEDEDESDGEEDEELDLGPEDGEEGGDDLMLRLGYNEFVNRVSELACCCGIPNFLSLIAAED</sequence>
<feature type="compositionally biased region" description="Acidic residues" evidence="1">
    <location>
        <begin position="338"/>
        <end position="351"/>
    </location>
</feature>
<accession>A0AAD7N401</accession>